<sequence length="524" mass="58347">MPTPIHDPHYAPGGPLKRLPLRKAAVMFVAAVCLCLCGLLYLQLEQSRRYDLSLAEVASSNLTRAMAQQAQDTFLSADLVMTSLVDWIQADGFGVVRNPRLQRTFARRVQALEQLHGLFLFDKNGQWVVTSFDDLPRRGGVADRDYFKFHQQNPTLLAHIGPAIRSRQNGEWIIPISRRVNDQHGEFQGVLLAGIKLAYFDQFFKSFSLDDNGVMFLALSDGTLLARRPFEEARIGESLAHGDIFQKYLPHASFGNGMIRSVVDNVIRLYGYRQLDAYPLVVAAATPKETILRGWYANAYQSSVIVALVVLGVGLFGWVFVLQVRNGELIEADLRTAQERLEVIATHDSLTGLANRRLFERALDIEFARGARQQSSLSLIMLDIDFFKRYNDTYGHVAGDQCLAEVARAVKSCCHRKSDLAVRYGGEEFAVLLPDTDIHGAFTIAEQIRHSVKDKHIIHSGAPSGSLTVSLGCYAFIPEDGDSVEVFIERADAALYQAKNFGRNRTVVVSMEGSPEVVVHSEVC</sequence>
<keyword evidence="5" id="KW-0472">Membrane</keyword>
<reference evidence="8" key="1">
    <citation type="submission" date="2016-10" db="EMBL/GenBank/DDBJ databases">
        <title>Pseudomonas frederiksbergensis ERGS4:02 complete genome.</title>
        <authorList>
            <person name="Kumar R."/>
            <person name="Acharya V."/>
            <person name="Singh D."/>
        </authorList>
    </citation>
    <scope>NUCLEOTIDE SEQUENCE [LARGE SCALE GENOMIC DNA]</scope>
    <source>
        <strain evidence="8">ERGS4:02</strain>
    </source>
</reference>
<dbReference type="Gene3D" id="3.30.450.20">
    <property type="entry name" value="PAS domain"/>
    <property type="match status" value="2"/>
</dbReference>
<dbReference type="GO" id="GO:0005886">
    <property type="term" value="C:plasma membrane"/>
    <property type="evidence" value="ECO:0007669"/>
    <property type="project" value="UniProtKB-SubCell"/>
</dbReference>
<dbReference type="SMART" id="SM00267">
    <property type="entry name" value="GGDEF"/>
    <property type="match status" value="1"/>
</dbReference>
<dbReference type="InterPro" id="IPR029787">
    <property type="entry name" value="Nucleotide_cyclase"/>
</dbReference>
<dbReference type="Proteomes" id="UP000182567">
    <property type="component" value="Chromosome"/>
</dbReference>
<dbReference type="CDD" id="cd12914">
    <property type="entry name" value="PDC1_DGC_like"/>
    <property type="match status" value="1"/>
</dbReference>
<dbReference type="InterPro" id="IPR000160">
    <property type="entry name" value="GGDEF_dom"/>
</dbReference>
<dbReference type="PANTHER" id="PTHR45138">
    <property type="entry name" value="REGULATORY COMPONENTS OF SENSORY TRANSDUCTION SYSTEM"/>
    <property type="match status" value="1"/>
</dbReference>
<dbReference type="AlphaFoldDB" id="A0A1J0EFL8"/>
<dbReference type="FunFam" id="3.30.70.270:FF:000001">
    <property type="entry name" value="Diguanylate cyclase domain protein"/>
    <property type="match status" value="1"/>
</dbReference>
<evidence type="ECO:0000313" key="8">
    <source>
        <dbReference type="Proteomes" id="UP000182567"/>
    </source>
</evidence>
<feature type="transmembrane region" description="Helical" evidence="5">
    <location>
        <begin position="303"/>
        <end position="321"/>
    </location>
</feature>
<feature type="transmembrane region" description="Helical" evidence="5">
    <location>
        <begin position="24"/>
        <end position="42"/>
    </location>
</feature>
<dbReference type="GO" id="GO:1902201">
    <property type="term" value="P:negative regulation of bacterial-type flagellum-dependent cell motility"/>
    <property type="evidence" value="ECO:0007669"/>
    <property type="project" value="TreeGrafter"/>
</dbReference>
<dbReference type="Pfam" id="PF22588">
    <property type="entry name" value="dCache_1_like"/>
    <property type="match status" value="1"/>
</dbReference>
<comment type="catalytic activity">
    <reaction evidence="4">
        <text>2 GTP = 3',3'-c-di-GMP + 2 diphosphate</text>
        <dbReference type="Rhea" id="RHEA:24898"/>
        <dbReference type="ChEBI" id="CHEBI:33019"/>
        <dbReference type="ChEBI" id="CHEBI:37565"/>
        <dbReference type="ChEBI" id="CHEBI:58805"/>
        <dbReference type="EC" id="2.7.7.65"/>
    </reaction>
</comment>
<dbReference type="Gene3D" id="3.30.70.270">
    <property type="match status" value="1"/>
</dbReference>
<dbReference type="GeneID" id="46907356"/>
<accession>A0A1J0EFL8</accession>
<dbReference type="EMBL" id="CP017886">
    <property type="protein sequence ID" value="APC14906.1"/>
    <property type="molecule type" value="Genomic_DNA"/>
</dbReference>
<evidence type="ECO:0000259" key="6">
    <source>
        <dbReference type="PROSITE" id="PS50887"/>
    </source>
</evidence>
<evidence type="ECO:0000256" key="4">
    <source>
        <dbReference type="ARBA" id="ARBA00034247"/>
    </source>
</evidence>
<dbReference type="SUPFAM" id="SSF55073">
    <property type="entry name" value="Nucleotide cyclase"/>
    <property type="match status" value="1"/>
</dbReference>
<dbReference type="OrthoDB" id="9812260at2"/>
<dbReference type="PANTHER" id="PTHR45138:SF9">
    <property type="entry name" value="DIGUANYLATE CYCLASE DGCM-RELATED"/>
    <property type="match status" value="1"/>
</dbReference>
<evidence type="ECO:0000256" key="1">
    <source>
        <dbReference type="ARBA" id="ARBA00001946"/>
    </source>
</evidence>
<organism evidence="7 8">
    <name type="scientific">Pseudomonas frederiksbergensis</name>
    <dbReference type="NCBI Taxonomy" id="104087"/>
    <lineage>
        <taxon>Bacteria</taxon>
        <taxon>Pseudomonadati</taxon>
        <taxon>Pseudomonadota</taxon>
        <taxon>Gammaproteobacteria</taxon>
        <taxon>Pseudomonadales</taxon>
        <taxon>Pseudomonadaceae</taxon>
        <taxon>Pseudomonas</taxon>
    </lineage>
</organism>
<dbReference type="InterPro" id="IPR050469">
    <property type="entry name" value="Diguanylate_Cyclase"/>
</dbReference>
<evidence type="ECO:0000256" key="3">
    <source>
        <dbReference type="ARBA" id="ARBA00012528"/>
    </source>
</evidence>
<keyword evidence="5" id="KW-0812">Transmembrane</keyword>
<evidence type="ECO:0000313" key="7">
    <source>
        <dbReference type="EMBL" id="APC14906.1"/>
    </source>
</evidence>
<evidence type="ECO:0000256" key="2">
    <source>
        <dbReference type="ARBA" id="ARBA00004533"/>
    </source>
</evidence>
<comment type="cofactor">
    <cofactor evidence="1">
        <name>Mg(2+)</name>
        <dbReference type="ChEBI" id="CHEBI:18420"/>
    </cofactor>
</comment>
<feature type="domain" description="GGDEF" evidence="6">
    <location>
        <begin position="375"/>
        <end position="511"/>
    </location>
</feature>
<dbReference type="GO" id="GO:0052621">
    <property type="term" value="F:diguanylate cyclase activity"/>
    <property type="evidence" value="ECO:0007669"/>
    <property type="project" value="UniProtKB-EC"/>
</dbReference>
<dbReference type="RefSeq" id="WP_071550880.1">
    <property type="nucleotide sequence ID" value="NZ_CP017886.1"/>
</dbReference>
<dbReference type="CDD" id="cd01949">
    <property type="entry name" value="GGDEF"/>
    <property type="match status" value="1"/>
</dbReference>
<dbReference type="EC" id="2.7.7.65" evidence="3"/>
<protein>
    <recommendedName>
        <fullName evidence="3">diguanylate cyclase</fullName>
        <ecNumber evidence="3">2.7.7.65</ecNumber>
    </recommendedName>
</protein>
<dbReference type="GO" id="GO:0043709">
    <property type="term" value="P:cell adhesion involved in single-species biofilm formation"/>
    <property type="evidence" value="ECO:0007669"/>
    <property type="project" value="TreeGrafter"/>
</dbReference>
<dbReference type="PROSITE" id="PS50887">
    <property type="entry name" value="GGDEF"/>
    <property type="match status" value="1"/>
</dbReference>
<dbReference type="NCBIfam" id="TIGR00254">
    <property type="entry name" value="GGDEF"/>
    <property type="match status" value="1"/>
</dbReference>
<evidence type="ECO:0000256" key="5">
    <source>
        <dbReference type="SAM" id="Phobius"/>
    </source>
</evidence>
<keyword evidence="5" id="KW-1133">Transmembrane helix</keyword>
<dbReference type="Pfam" id="PF00990">
    <property type="entry name" value="GGDEF"/>
    <property type="match status" value="1"/>
</dbReference>
<name>A0A1J0EFL8_9PSED</name>
<proteinExistence type="predicted"/>
<gene>
    <name evidence="7" type="ORF">BLL42_03930</name>
</gene>
<comment type="subcellular location">
    <subcellularLocation>
        <location evidence="2">Cell inner membrane</location>
    </subcellularLocation>
</comment>
<dbReference type="InterPro" id="IPR043128">
    <property type="entry name" value="Rev_trsase/Diguanyl_cyclase"/>
</dbReference>
<dbReference type="CDD" id="cd12915">
    <property type="entry name" value="PDC2_DGC_like"/>
    <property type="match status" value="1"/>
</dbReference>
<dbReference type="InterPro" id="IPR054327">
    <property type="entry name" value="His-kinase-like_sensor"/>
</dbReference>